<feature type="domain" description="DAHP synthase ferredoxin-like" evidence="1">
    <location>
        <begin position="1"/>
        <end position="67"/>
    </location>
</feature>
<dbReference type="Gene3D" id="3.30.70.1140">
    <property type="entry name" value="Phospho-2-dehydro-3-deoxyheptonate aldolase, domain 1"/>
    <property type="match status" value="1"/>
</dbReference>
<evidence type="ECO:0000259" key="1">
    <source>
        <dbReference type="Pfam" id="PF18152"/>
    </source>
</evidence>
<dbReference type="EMBL" id="AP027151">
    <property type="protein sequence ID" value="BDV43423.1"/>
    <property type="molecule type" value="Genomic_DNA"/>
</dbReference>
<gene>
    <name evidence="2" type="ORF">GURASL_23460</name>
</gene>
<evidence type="ECO:0000313" key="3">
    <source>
        <dbReference type="Proteomes" id="UP001317705"/>
    </source>
</evidence>
<name>A0ABN6VSY7_9BACT</name>
<sequence>MLIIMKKNADEQALVQIKEYLINRNFDIHQSTGANRTIIGVIGDTDSLDQEKLEKMPGVHQVVRIAKEE</sequence>
<proteinExistence type="predicted"/>
<dbReference type="Pfam" id="PF18152">
    <property type="entry name" value="DAHP_snth_FXD"/>
    <property type="match status" value="1"/>
</dbReference>
<accession>A0ABN6VSY7</accession>
<evidence type="ECO:0000313" key="2">
    <source>
        <dbReference type="EMBL" id="BDV43423.1"/>
    </source>
</evidence>
<dbReference type="InterPro" id="IPR041071">
    <property type="entry name" value="DAHP_snth_FXD"/>
</dbReference>
<dbReference type="Proteomes" id="UP001317705">
    <property type="component" value="Chromosome"/>
</dbReference>
<protein>
    <recommendedName>
        <fullName evidence="1">DAHP synthase ferredoxin-like domain-containing protein</fullName>
    </recommendedName>
</protein>
<dbReference type="RefSeq" id="WP_281999533.1">
    <property type="nucleotide sequence ID" value="NZ_AP027151.1"/>
</dbReference>
<organism evidence="2 3">
    <name type="scientific">Geotalea uraniireducens</name>
    <dbReference type="NCBI Taxonomy" id="351604"/>
    <lineage>
        <taxon>Bacteria</taxon>
        <taxon>Pseudomonadati</taxon>
        <taxon>Thermodesulfobacteriota</taxon>
        <taxon>Desulfuromonadia</taxon>
        <taxon>Geobacterales</taxon>
        <taxon>Geobacteraceae</taxon>
        <taxon>Geotalea</taxon>
    </lineage>
</organism>
<reference evidence="2 3" key="1">
    <citation type="submission" date="2022-12" db="EMBL/GenBank/DDBJ databases">
        <title>Polyphasic characterization of Geotalea uranireducens NIT-SL11 newly isolated from a complex of sewage sludge and microbially reduced graphene oxide.</title>
        <authorList>
            <person name="Xie L."/>
            <person name="Yoshida N."/>
            <person name="Meng L."/>
        </authorList>
    </citation>
    <scope>NUCLEOTIDE SEQUENCE [LARGE SCALE GENOMIC DNA]</scope>
    <source>
        <strain evidence="2 3">NIT-SL11</strain>
    </source>
</reference>
<keyword evidence="3" id="KW-1185">Reference proteome</keyword>
<dbReference type="SUPFAM" id="SSF51569">
    <property type="entry name" value="Aldolase"/>
    <property type="match status" value="1"/>
</dbReference>